<gene>
    <name evidence="1" type="ORF">ETEE_1139</name>
</gene>
<protein>
    <submittedName>
        <fullName evidence="1">Uncharacterized protein</fullName>
    </submittedName>
</protein>
<organism evidence="1 2">
    <name type="scientific">Edwardsiella anguillarum ET080813</name>
    <dbReference type="NCBI Taxonomy" id="667120"/>
    <lineage>
        <taxon>Bacteria</taxon>
        <taxon>Pseudomonadati</taxon>
        <taxon>Pseudomonadota</taxon>
        <taxon>Gammaproteobacteria</taxon>
        <taxon>Enterobacterales</taxon>
        <taxon>Hafniaceae</taxon>
        <taxon>Edwardsiella</taxon>
    </lineage>
</organism>
<sequence length="92" mass="10541">MKAKDHLLHNITSEKAFVLIFIKQNICNNMIYSYLSINHDAFDCMRCYFRRATIPPGTAAAHHENPPLTFAISVQRSHINAFKNRMLCGNTC</sequence>
<reference evidence="1 2" key="1">
    <citation type="journal article" date="2012" name="PLoS ONE">
        <title>Edwardsiella comparative phylogenomics reveal the new intra/inter-species taxonomic relationships, virulence evolution and niche adaptation mechanisms.</title>
        <authorList>
            <person name="Yang M."/>
            <person name="Lv Y."/>
            <person name="Xiao J."/>
            <person name="Wu H."/>
            <person name="Zheng H."/>
            <person name="Liu Q."/>
            <person name="Zhang Y."/>
            <person name="Wang Q."/>
        </authorList>
    </citation>
    <scope>NUCLEOTIDE SEQUENCE [LARGE SCALE GENOMIC DNA]</scope>
    <source>
        <strain evidence="2">080813</strain>
    </source>
</reference>
<name>A0A076LLI2_9GAMM</name>
<accession>A0A076LLI2</accession>
<dbReference type="AlphaFoldDB" id="A0A076LLI2"/>
<evidence type="ECO:0000313" key="2">
    <source>
        <dbReference type="Proteomes" id="UP000028681"/>
    </source>
</evidence>
<dbReference type="HOGENOM" id="CLU_186703_0_0_6"/>
<dbReference type="EMBL" id="CP006664">
    <property type="protein sequence ID" value="AIJ07602.1"/>
    <property type="molecule type" value="Genomic_DNA"/>
</dbReference>
<dbReference type="KEGG" id="ete:ETEE_1139"/>
<evidence type="ECO:0000313" key="1">
    <source>
        <dbReference type="EMBL" id="AIJ07602.1"/>
    </source>
</evidence>
<dbReference type="Proteomes" id="UP000028681">
    <property type="component" value="Chromosome"/>
</dbReference>
<proteinExistence type="predicted"/>